<dbReference type="AlphaFoldDB" id="G7YY90"/>
<protein>
    <submittedName>
        <fullName evidence="2">Symplekin</fullName>
    </submittedName>
</protein>
<dbReference type="PANTHER" id="PTHR15245">
    <property type="entry name" value="SYMPLEKIN-RELATED"/>
    <property type="match status" value="1"/>
</dbReference>
<name>G7YY90_CLOSI</name>
<feature type="domain" description="Symplekin C-terminal" evidence="1">
    <location>
        <begin position="53"/>
        <end position="131"/>
    </location>
</feature>
<evidence type="ECO:0000313" key="2">
    <source>
        <dbReference type="EMBL" id="GAA57919.1"/>
    </source>
</evidence>
<dbReference type="Pfam" id="PF12295">
    <property type="entry name" value="Symplekin_C"/>
    <property type="match status" value="1"/>
</dbReference>
<dbReference type="GO" id="GO:0005847">
    <property type="term" value="C:mRNA cleavage and polyadenylation specificity factor complex"/>
    <property type="evidence" value="ECO:0007669"/>
    <property type="project" value="TreeGrafter"/>
</dbReference>
<dbReference type="InterPro" id="IPR021850">
    <property type="entry name" value="Symplekin/Pta1"/>
</dbReference>
<reference key="2">
    <citation type="submission" date="2011-10" db="EMBL/GenBank/DDBJ databases">
        <title>The genome and transcriptome sequence of Clonorchis sinensis provide insights into the carcinogenic liver fluke.</title>
        <authorList>
            <person name="Wang X."/>
            <person name="Huang Y."/>
            <person name="Chen W."/>
            <person name="Liu H."/>
            <person name="Guo L."/>
            <person name="Chen Y."/>
            <person name="Luo F."/>
            <person name="Zhou W."/>
            <person name="Sun J."/>
            <person name="Mao Q."/>
            <person name="Liang P."/>
            <person name="Zhou C."/>
            <person name="Tian Y."/>
            <person name="Men J."/>
            <person name="Lv X."/>
            <person name="Huang L."/>
            <person name="Zhou J."/>
            <person name="Hu Y."/>
            <person name="Li R."/>
            <person name="Zhang F."/>
            <person name="Lei H."/>
            <person name="Li X."/>
            <person name="Hu X."/>
            <person name="Liang C."/>
            <person name="Xu J."/>
            <person name="Wu Z."/>
            <person name="Yu X."/>
        </authorList>
    </citation>
    <scope>NUCLEOTIDE SEQUENCE</scope>
    <source>
        <strain>Henan</strain>
    </source>
</reference>
<reference evidence="2" key="1">
    <citation type="journal article" date="2011" name="Genome Biol.">
        <title>The draft genome of the carcinogenic human liver fluke Clonorchis sinensis.</title>
        <authorList>
            <person name="Wang X."/>
            <person name="Chen W."/>
            <person name="Huang Y."/>
            <person name="Sun J."/>
            <person name="Men J."/>
            <person name="Liu H."/>
            <person name="Luo F."/>
            <person name="Guo L."/>
            <person name="Lv X."/>
            <person name="Deng C."/>
            <person name="Zhou C."/>
            <person name="Fan Y."/>
            <person name="Li X."/>
            <person name="Huang L."/>
            <person name="Hu Y."/>
            <person name="Liang C."/>
            <person name="Hu X."/>
            <person name="Xu J."/>
            <person name="Yu X."/>
        </authorList>
    </citation>
    <scope>NUCLEOTIDE SEQUENCE [LARGE SCALE GENOMIC DNA]</scope>
    <source>
        <strain evidence="2">Henan</strain>
    </source>
</reference>
<organism evidence="2 3">
    <name type="scientific">Clonorchis sinensis</name>
    <name type="common">Chinese liver fluke</name>
    <dbReference type="NCBI Taxonomy" id="79923"/>
    <lineage>
        <taxon>Eukaryota</taxon>
        <taxon>Metazoa</taxon>
        <taxon>Spiralia</taxon>
        <taxon>Lophotrochozoa</taxon>
        <taxon>Platyhelminthes</taxon>
        <taxon>Trematoda</taxon>
        <taxon>Digenea</taxon>
        <taxon>Opisthorchiida</taxon>
        <taxon>Opisthorchiata</taxon>
        <taxon>Opisthorchiidae</taxon>
        <taxon>Clonorchis</taxon>
    </lineage>
</organism>
<sequence length="151" mass="17513">MWEQRNWDVFGFSITVFSSICYYYLRNVCDTRSENCLHHIHKQKIVYFLIIDAKSSKPYISLQAILHACRVCFAERRLFTQERLSAAIGQLLEQPTLPTLFMRTVMQALALHPRLAGYVINVLVRLIRKQVRSRVPSLGILAIDRVAALFT</sequence>
<proteinExistence type="predicted"/>
<evidence type="ECO:0000259" key="1">
    <source>
        <dbReference type="Pfam" id="PF12295"/>
    </source>
</evidence>
<evidence type="ECO:0000313" key="3">
    <source>
        <dbReference type="Proteomes" id="UP000008909"/>
    </source>
</evidence>
<dbReference type="InterPro" id="IPR022075">
    <property type="entry name" value="Symplekin_C"/>
</dbReference>
<keyword evidence="3" id="KW-1185">Reference proteome</keyword>
<dbReference type="Proteomes" id="UP000008909">
    <property type="component" value="Unassembled WGS sequence"/>
</dbReference>
<dbReference type="PANTHER" id="PTHR15245:SF20">
    <property type="entry name" value="SYMPLEKIN"/>
    <property type="match status" value="1"/>
</dbReference>
<gene>
    <name evidence="2" type="ORF">CLF_113349</name>
</gene>
<accession>G7YY90</accession>
<dbReference type="EMBL" id="DF145180">
    <property type="protein sequence ID" value="GAA57919.1"/>
    <property type="molecule type" value="Genomic_DNA"/>
</dbReference>